<comment type="caution">
    <text evidence="1">The sequence shown here is derived from an EMBL/GenBank/DDBJ whole genome shotgun (WGS) entry which is preliminary data.</text>
</comment>
<keyword evidence="2" id="KW-1185">Reference proteome</keyword>
<dbReference type="EMBL" id="JXTC01000135">
    <property type="protein sequence ID" value="PON86235.1"/>
    <property type="molecule type" value="Genomic_DNA"/>
</dbReference>
<sequence>MPVEIFDQWLRPQSNIFDYATGQKTTGTTESGGRTPVEIFNRWLRPQSNCYPSRIFSTGVEIFRPPVEKRSEQPREVVEQVRLRSKIFDPSRVEAPPPGLGSRPVVVAKVV</sequence>
<name>A0A2P5EL55_TREOI</name>
<evidence type="ECO:0000313" key="1">
    <source>
        <dbReference type="EMBL" id="PON86235.1"/>
    </source>
</evidence>
<accession>A0A2P5EL55</accession>
<proteinExistence type="predicted"/>
<gene>
    <name evidence="1" type="ORF">TorRG33x02_179540</name>
</gene>
<reference evidence="2" key="1">
    <citation type="submission" date="2016-06" db="EMBL/GenBank/DDBJ databases">
        <title>Parallel loss of symbiosis genes in relatives of nitrogen-fixing non-legume Parasponia.</title>
        <authorList>
            <person name="Van Velzen R."/>
            <person name="Holmer R."/>
            <person name="Bu F."/>
            <person name="Rutten L."/>
            <person name="Van Zeijl A."/>
            <person name="Liu W."/>
            <person name="Santuari L."/>
            <person name="Cao Q."/>
            <person name="Sharma T."/>
            <person name="Shen D."/>
            <person name="Roswanjaya Y."/>
            <person name="Wardhani T."/>
            <person name="Kalhor M.S."/>
            <person name="Jansen J."/>
            <person name="Van den Hoogen J."/>
            <person name="Gungor B."/>
            <person name="Hartog M."/>
            <person name="Hontelez J."/>
            <person name="Verver J."/>
            <person name="Yang W.-C."/>
            <person name="Schijlen E."/>
            <person name="Repin R."/>
            <person name="Schilthuizen M."/>
            <person name="Schranz E."/>
            <person name="Heidstra R."/>
            <person name="Miyata K."/>
            <person name="Fedorova E."/>
            <person name="Kohlen W."/>
            <person name="Bisseling T."/>
            <person name="Smit S."/>
            <person name="Geurts R."/>
        </authorList>
    </citation>
    <scope>NUCLEOTIDE SEQUENCE [LARGE SCALE GENOMIC DNA]</scope>
    <source>
        <strain evidence="2">cv. RG33-2</strain>
    </source>
</reference>
<dbReference type="Proteomes" id="UP000237000">
    <property type="component" value="Unassembled WGS sequence"/>
</dbReference>
<dbReference type="AlphaFoldDB" id="A0A2P5EL55"/>
<evidence type="ECO:0000313" key="2">
    <source>
        <dbReference type="Proteomes" id="UP000237000"/>
    </source>
</evidence>
<protein>
    <submittedName>
        <fullName evidence="1">Uncharacterized protein</fullName>
    </submittedName>
</protein>
<organism evidence="1 2">
    <name type="scientific">Trema orientale</name>
    <name type="common">Charcoal tree</name>
    <name type="synonym">Celtis orientalis</name>
    <dbReference type="NCBI Taxonomy" id="63057"/>
    <lineage>
        <taxon>Eukaryota</taxon>
        <taxon>Viridiplantae</taxon>
        <taxon>Streptophyta</taxon>
        <taxon>Embryophyta</taxon>
        <taxon>Tracheophyta</taxon>
        <taxon>Spermatophyta</taxon>
        <taxon>Magnoliopsida</taxon>
        <taxon>eudicotyledons</taxon>
        <taxon>Gunneridae</taxon>
        <taxon>Pentapetalae</taxon>
        <taxon>rosids</taxon>
        <taxon>fabids</taxon>
        <taxon>Rosales</taxon>
        <taxon>Cannabaceae</taxon>
        <taxon>Trema</taxon>
    </lineage>
</organism>
<dbReference type="InParanoid" id="A0A2P5EL55"/>